<accession>A0A8J4YG43</accession>
<dbReference type="EMBL" id="JACEEZ010004080">
    <property type="protein sequence ID" value="KAG0726672.1"/>
    <property type="molecule type" value="Genomic_DNA"/>
</dbReference>
<dbReference type="Gene3D" id="1.25.40.970">
    <property type="match status" value="1"/>
</dbReference>
<evidence type="ECO:0000256" key="1">
    <source>
        <dbReference type="ARBA" id="ARBA00022723"/>
    </source>
</evidence>
<keyword evidence="3" id="KW-0862">Zinc</keyword>
<evidence type="ECO:0000259" key="6">
    <source>
        <dbReference type="PROSITE" id="PS50865"/>
    </source>
</evidence>
<dbReference type="GO" id="GO:0005634">
    <property type="term" value="C:nucleus"/>
    <property type="evidence" value="ECO:0007669"/>
    <property type="project" value="TreeGrafter"/>
</dbReference>
<dbReference type="Pfam" id="PF01753">
    <property type="entry name" value="zf-MYND"/>
    <property type="match status" value="1"/>
</dbReference>
<dbReference type="Gene3D" id="1.10.220.160">
    <property type="match status" value="1"/>
</dbReference>
<dbReference type="PROSITE" id="PS01360">
    <property type="entry name" value="ZF_MYND_1"/>
    <property type="match status" value="1"/>
</dbReference>
<dbReference type="Gene3D" id="2.170.270.10">
    <property type="entry name" value="SET domain"/>
    <property type="match status" value="1"/>
</dbReference>
<dbReference type="GO" id="GO:0008270">
    <property type="term" value="F:zinc ion binding"/>
    <property type="evidence" value="ECO:0007669"/>
    <property type="project" value="UniProtKB-KW"/>
</dbReference>
<dbReference type="SUPFAM" id="SSF82199">
    <property type="entry name" value="SET domain"/>
    <property type="match status" value="1"/>
</dbReference>
<dbReference type="OrthoDB" id="265717at2759"/>
<dbReference type="Gene3D" id="6.10.140.2220">
    <property type="match status" value="1"/>
</dbReference>
<dbReference type="Gene3D" id="1.25.40.10">
    <property type="entry name" value="Tetratricopeptide repeat domain"/>
    <property type="match status" value="1"/>
</dbReference>
<dbReference type="AlphaFoldDB" id="A0A8J4YG43"/>
<dbReference type="InterPro" id="IPR011990">
    <property type="entry name" value="TPR-like_helical_dom_sf"/>
</dbReference>
<keyword evidence="8" id="KW-1185">Reference proteome</keyword>
<comment type="caution">
    <text evidence="7">The sequence shown here is derived from an EMBL/GenBank/DDBJ whole genome shotgun (WGS) entry which is preliminary data.</text>
</comment>
<organism evidence="7 8">
    <name type="scientific">Chionoecetes opilio</name>
    <name type="common">Atlantic snow crab</name>
    <name type="synonym">Cancer opilio</name>
    <dbReference type="NCBI Taxonomy" id="41210"/>
    <lineage>
        <taxon>Eukaryota</taxon>
        <taxon>Metazoa</taxon>
        <taxon>Ecdysozoa</taxon>
        <taxon>Arthropoda</taxon>
        <taxon>Crustacea</taxon>
        <taxon>Multicrustacea</taxon>
        <taxon>Malacostraca</taxon>
        <taxon>Eumalacostraca</taxon>
        <taxon>Eucarida</taxon>
        <taxon>Decapoda</taxon>
        <taxon>Pleocyemata</taxon>
        <taxon>Brachyura</taxon>
        <taxon>Eubrachyura</taxon>
        <taxon>Majoidea</taxon>
        <taxon>Majidae</taxon>
        <taxon>Chionoecetes</taxon>
    </lineage>
</organism>
<proteinExistence type="predicted"/>
<dbReference type="InterPro" id="IPR046341">
    <property type="entry name" value="SET_dom_sf"/>
</dbReference>
<keyword evidence="2 4" id="KW-0863">Zinc-finger</keyword>
<dbReference type="Proteomes" id="UP000770661">
    <property type="component" value="Unassembled WGS sequence"/>
</dbReference>
<evidence type="ECO:0000256" key="3">
    <source>
        <dbReference type="ARBA" id="ARBA00022833"/>
    </source>
</evidence>
<evidence type="ECO:0000256" key="4">
    <source>
        <dbReference type="PROSITE-ProRule" id="PRU00134"/>
    </source>
</evidence>
<dbReference type="SUPFAM" id="SSF144232">
    <property type="entry name" value="HIT/MYND zinc finger-like"/>
    <property type="match status" value="1"/>
</dbReference>
<evidence type="ECO:0000313" key="7">
    <source>
        <dbReference type="EMBL" id="KAG0726672.1"/>
    </source>
</evidence>
<gene>
    <name evidence="7" type="primary">SMYD3_1</name>
    <name evidence="7" type="ORF">GWK47_036064</name>
</gene>
<evidence type="ECO:0000256" key="5">
    <source>
        <dbReference type="SAM" id="MobiDB-lite"/>
    </source>
</evidence>
<dbReference type="PROSITE" id="PS50865">
    <property type="entry name" value="ZF_MYND_2"/>
    <property type="match status" value="1"/>
</dbReference>
<keyword evidence="1" id="KW-0479">Metal-binding</keyword>
<evidence type="ECO:0000256" key="2">
    <source>
        <dbReference type="ARBA" id="ARBA00022771"/>
    </source>
</evidence>
<protein>
    <submittedName>
        <fullName evidence="7">Histone-lysine N-methyltransferase SMYD3</fullName>
    </submittedName>
</protein>
<name>A0A8J4YG43_CHIOP</name>
<feature type="domain" description="MYND-type" evidence="6">
    <location>
        <begin position="50"/>
        <end position="90"/>
    </location>
</feature>
<evidence type="ECO:0000313" key="8">
    <source>
        <dbReference type="Proteomes" id="UP000770661"/>
    </source>
</evidence>
<sequence length="571" mass="66348">MRDCGSGRMYGSNVYNLGPKIVRPVAKGDVILSALPFAHALNYNYLSMYCDTCAMSLRERLLHPCGECWVVWYCSKECRQASHAWHRHECFLLKRRKNNLPNSFVRLLARVIFKLREGGDRHVERYCAKGARRFRDLMNHYADLKTSEDMRPFIDKTLVEVRKYIGERLMPNDSDFLGIFGRTLVNCFSFVDKTMLSIGCSVYLAASIFDHDCSPNCFVTFSGLKVEIRSLIDMPDLDFAKCRISYVDPVSTAAARREDLYKGWFFLCECKTCEDEERARLENSIKCETPNCQGIVSLPEISDTAQRIKLQIATAREREGKKKEKERESLVRKRWRREERKKTSSDEDKQKEEEGKGEEEVKIEEKDPRCEVCGWTASKGKVKEYWDIVASVRKKLKSIDDDNLNIEECIQILENQTMFSSMNAWRVRMLDIVFNSAILNSCWSLALKYGEENYDGMRFYYDAKSPMLSLFLFKLGKAKIYLKEFREGLRILAEAETWLTTGLSASHPILDDLHQLTLLTNEDRELYLERWCGEKRQQQLPCLRSEDEALAKIFETLNQISRSPSRYLSGV</sequence>
<dbReference type="InterPro" id="IPR050869">
    <property type="entry name" value="H3K4_H4K5_MeTrfase"/>
</dbReference>
<reference evidence="7" key="1">
    <citation type="submission" date="2020-07" db="EMBL/GenBank/DDBJ databases">
        <title>The High-quality genome of the commercially important snow crab, Chionoecetes opilio.</title>
        <authorList>
            <person name="Jeong J.-H."/>
            <person name="Ryu S."/>
        </authorList>
    </citation>
    <scope>NUCLEOTIDE SEQUENCE</scope>
    <source>
        <strain evidence="7">MADBK_172401_WGS</strain>
        <tissue evidence="7">Digestive gland</tissue>
    </source>
</reference>
<dbReference type="PANTHER" id="PTHR12197">
    <property type="entry name" value="HISTONE-LYSINE N-METHYLTRANSFERASE SMYD"/>
    <property type="match status" value="1"/>
</dbReference>
<dbReference type="PANTHER" id="PTHR12197:SF251">
    <property type="entry name" value="EG:BACR7C10.4 PROTEIN"/>
    <property type="match status" value="1"/>
</dbReference>
<feature type="region of interest" description="Disordered" evidence="5">
    <location>
        <begin position="336"/>
        <end position="361"/>
    </location>
</feature>
<dbReference type="InterPro" id="IPR002893">
    <property type="entry name" value="Znf_MYND"/>
</dbReference>